<dbReference type="STRING" id="1642646.ING2E5A_1997"/>
<gene>
    <name evidence="6" type="ORF">ING2E5A_1997</name>
</gene>
<protein>
    <recommendedName>
        <fullName evidence="8">FAD-dependent oxidoreductase</fullName>
    </recommendedName>
</protein>
<dbReference type="SUPFAM" id="SSF51905">
    <property type="entry name" value="FAD/NAD(P)-binding domain"/>
    <property type="match status" value="1"/>
</dbReference>
<dbReference type="InterPro" id="IPR036188">
    <property type="entry name" value="FAD/NAD-bd_sf"/>
</dbReference>
<dbReference type="InterPro" id="IPR039650">
    <property type="entry name" value="HdrA-like"/>
</dbReference>
<dbReference type="RefSeq" id="WP_071137220.1">
    <property type="nucleotide sequence ID" value="NZ_DUQN01000113.1"/>
</dbReference>
<keyword evidence="7" id="KW-1185">Reference proteome</keyword>
<keyword evidence="5" id="KW-0411">Iron-sulfur</keyword>
<dbReference type="Gene3D" id="2.60.120.260">
    <property type="entry name" value="Galactose-binding domain-like"/>
    <property type="match status" value="1"/>
</dbReference>
<reference evidence="6 7" key="1">
    <citation type="submission" date="2016-08" db="EMBL/GenBank/DDBJ databases">
        <authorList>
            <person name="Seilhamer J.J."/>
        </authorList>
    </citation>
    <scope>NUCLEOTIDE SEQUENCE [LARGE SCALE GENOMIC DNA]</scope>
    <source>
        <strain evidence="6">ING2-E5A</strain>
    </source>
</reference>
<evidence type="ECO:0000256" key="3">
    <source>
        <dbReference type="ARBA" id="ARBA00023002"/>
    </source>
</evidence>
<evidence type="ECO:0000313" key="7">
    <source>
        <dbReference type="Proteomes" id="UP000178485"/>
    </source>
</evidence>
<dbReference type="GO" id="GO:0051539">
    <property type="term" value="F:4 iron, 4 sulfur cluster binding"/>
    <property type="evidence" value="ECO:0007669"/>
    <property type="project" value="UniProtKB-KW"/>
</dbReference>
<evidence type="ECO:0008006" key="8">
    <source>
        <dbReference type="Google" id="ProtNLM"/>
    </source>
</evidence>
<evidence type="ECO:0000256" key="5">
    <source>
        <dbReference type="ARBA" id="ARBA00023014"/>
    </source>
</evidence>
<evidence type="ECO:0000256" key="1">
    <source>
        <dbReference type="ARBA" id="ARBA00022485"/>
    </source>
</evidence>
<proteinExistence type="predicted"/>
<name>A0A1G4G8E1_9BACT</name>
<dbReference type="EMBL" id="LT608328">
    <property type="protein sequence ID" value="SCM58813.1"/>
    <property type="molecule type" value="Genomic_DNA"/>
</dbReference>
<keyword evidence="2" id="KW-0479">Metal-binding</keyword>
<keyword evidence="1" id="KW-0004">4Fe-4S</keyword>
<dbReference type="Pfam" id="PF12831">
    <property type="entry name" value="FAD_oxidored"/>
    <property type="match status" value="1"/>
</dbReference>
<organism evidence="6 7">
    <name type="scientific">Petrimonas mucosa</name>
    <dbReference type="NCBI Taxonomy" id="1642646"/>
    <lineage>
        <taxon>Bacteria</taxon>
        <taxon>Pseudomonadati</taxon>
        <taxon>Bacteroidota</taxon>
        <taxon>Bacteroidia</taxon>
        <taxon>Bacteroidales</taxon>
        <taxon>Dysgonomonadaceae</taxon>
        <taxon>Petrimonas</taxon>
    </lineage>
</organism>
<dbReference type="Proteomes" id="UP000178485">
    <property type="component" value="Chromosome i"/>
</dbReference>
<dbReference type="GO" id="GO:0016491">
    <property type="term" value="F:oxidoreductase activity"/>
    <property type="evidence" value="ECO:0007669"/>
    <property type="project" value="UniProtKB-KW"/>
</dbReference>
<dbReference type="PANTHER" id="PTHR43498:SF1">
    <property type="entry name" value="COB--COM HETERODISULFIDE REDUCTASE IRON-SULFUR SUBUNIT A"/>
    <property type="match status" value="1"/>
</dbReference>
<evidence type="ECO:0000256" key="4">
    <source>
        <dbReference type="ARBA" id="ARBA00023004"/>
    </source>
</evidence>
<evidence type="ECO:0000313" key="6">
    <source>
        <dbReference type="EMBL" id="SCM58813.1"/>
    </source>
</evidence>
<accession>A0A1G4G8E1</accession>
<sequence length="634" mass="71253">MKYNILNIRILFLLLLCSRFISYGQQIFIEAENFDDRGGWVVDQQSIDIIGSSYLMAHGLGVPVQDATTTVQIPQNGNYRVWVRTRNWAAPWAPAADPPGKFMLLFDGKPLPTLFGTEGADWHWQDGGAVSLGKGELRLSLHDMTGFNGRCDAILLTTDHRLSPPNDNRNLASFRRRALDQKKTHFAGKYELVVVGGGIAGITTAITAARMGVKVALIQNRPVLGGNNSSEIRVGLSGLIFKPPYANLGKVVDEIGPIGHWTLYEANQDPEAERSRRIFEIIEKHPEKRQHNAGPKSNYEDEKKIEAVKREKNIELFLNMHVFDLQKRGDRITAVIGKDIISGKESIFEGELFADCTGDANLGFLAGADFRMGRESKAETGERSAPEKGDKLVMGTSVQWYSGELSEPSSFPLTPWAIQFTEKTCQKITRGDWDWETGLRSDQIMEIERIRDHALRAVFGNWSYLKNFSQEKERFSHRKLLWVAYIGGKRESRRLLGDLILTEQDILNSIPYEDATFTTTWPIDLHYPKAIEGLENEEPFISVAVSQNITPYAVPFRTLYSRNIENLFMAGRNISVTHAALGSVRVMRTGGMMGEVVGMAAALAVKHKTTPRNIYRYHLKELKVLMERGVPGRE</sequence>
<dbReference type="KEGG" id="pmuc:ING2E5A_1997"/>
<keyword evidence="3" id="KW-0560">Oxidoreductase</keyword>
<evidence type="ECO:0000256" key="2">
    <source>
        <dbReference type="ARBA" id="ARBA00022723"/>
    </source>
</evidence>
<dbReference type="Gene3D" id="3.50.50.60">
    <property type="entry name" value="FAD/NAD(P)-binding domain"/>
    <property type="match status" value="1"/>
</dbReference>
<dbReference type="AlphaFoldDB" id="A0A1G4G8E1"/>
<dbReference type="GO" id="GO:0046872">
    <property type="term" value="F:metal ion binding"/>
    <property type="evidence" value="ECO:0007669"/>
    <property type="project" value="UniProtKB-KW"/>
</dbReference>
<dbReference type="PANTHER" id="PTHR43498">
    <property type="entry name" value="FERREDOXIN:COB-COM HETERODISULFIDE REDUCTASE SUBUNIT A"/>
    <property type="match status" value="1"/>
</dbReference>
<keyword evidence="4" id="KW-0408">Iron</keyword>